<name>A0A934KJ11_9BACT</name>
<proteinExistence type="predicted"/>
<evidence type="ECO:0000256" key="1">
    <source>
        <dbReference type="SAM" id="Phobius"/>
    </source>
</evidence>
<reference evidence="3 4" key="1">
    <citation type="submission" date="2020-10" db="EMBL/GenBank/DDBJ databases">
        <title>Ca. Dormibacterota MAGs.</title>
        <authorList>
            <person name="Montgomery K."/>
        </authorList>
    </citation>
    <scope>NUCLEOTIDE SEQUENCE [LARGE SCALE GENOMIC DNA]</scope>
    <source>
        <strain evidence="3">Mitchell_Peninsula_5</strain>
    </source>
</reference>
<sequence>MGGAQSCRCRHRARGRAQATIEFAFVAPLFFLCFFAAIDAGLWAIQTSASVSAADQAARLGAAAANTPQSEDTPSPKVLLAAVRTQLQTALFGTRVVAWCPPGGGACPAPPGAAGAAAVFASCPTAPDQVQQQFGPRTVAVCDDTSAPAPACPAAPLPSTPRCGDPPTVTVHVIGYLASLVPPLSGLGWHAGEIPIDVVATTHTLRFAP</sequence>
<dbReference type="Pfam" id="PF07811">
    <property type="entry name" value="TadE"/>
    <property type="match status" value="1"/>
</dbReference>
<comment type="caution">
    <text evidence="3">The sequence shown here is derived from an EMBL/GenBank/DDBJ whole genome shotgun (WGS) entry which is preliminary data.</text>
</comment>
<feature type="transmembrane region" description="Helical" evidence="1">
    <location>
        <begin position="21"/>
        <end position="45"/>
    </location>
</feature>
<feature type="domain" description="TadE-like" evidence="2">
    <location>
        <begin position="18"/>
        <end position="59"/>
    </location>
</feature>
<dbReference type="EMBL" id="JAEKNN010000022">
    <property type="protein sequence ID" value="MBJ7608667.1"/>
    <property type="molecule type" value="Genomic_DNA"/>
</dbReference>
<evidence type="ECO:0000313" key="4">
    <source>
        <dbReference type="Proteomes" id="UP000614410"/>
    </source>
</evidence>
<dbReference type="Proteomes" id="UP000614410">
    <property type="component" value="Unassembled WGS sequence"/>
</dbReference>
<keyword evidence="1" id="KW-1133">Transmembrane helix</keyword>
<gene>
    <name evidence="3" type="ORF">JF887_04445</name>
</gene>
<dbReference type="InterPro" id="IPR012495">
    <property type="entry name" value="TadE-like_dom"/>
</dbReference>
<organism evidence="3 4">
    <name type="scientific">Candidatus Amunia macphersoniae</name>
    <dbReference type="NCBI Taxonomy" id="3127014"/>
    <lineage>
        <taxon>Bacteria</taxon>
        <taxon>Bacillati</taxon>
        <taxon>Candidatus Dormiibacterota</taxon>
        <taxon>Candidatus Dormibacteria</taxon>
        <taxon>Candidatus Aeolococcales</taxon>
        <taxon>Candidatus Aeolococcaceae</taxon>
        <taxon>Candidatus Amunia</taxon>
    </lineage>
</organism>
<keyword evidence="1" id="KW-0812">Transmembrane</keyword>
<dbReference type="AlphaFoldDB" id="A0A934KJ11"/>
<evidence type="ECO:0000313" key="3">
    <source>
        <dbReference type="EMBL" id="MBJ7608667.1"/>
    </source>
</evidence>
<evidence type="ECO:0000259" key="2">
    <source>
        <dbReference type="Pfam" id="PF07811"/>
    </source>
</evidence>
<keyword evidence="1" id="KW-0472">Membrane</keyword>
<protein>
    <submittedName>
        <fullName evidence="3">Pilus assembly protein</fullName>
    </submittedName>
</protein>
<accession>A0A934KJ11</accession>